<evidence type="ECO:0000256" key="2">
    <source>
        <dbReference type="ARBA" id="ARBA00022448"/>
    </source>
</evidence>
<dbReference type="Pfam" id="PF00528">
    <property type="entry name" value="BPD_transp_1"/>
    <property type="match status" value="1"/>
</dbReference>
<evidence type="ECO:0000256" key="6">
    <source>
        <dbReference type="ARBA" id="ARBA00023136"/>
    </source>
</evidence>
<dbReference type="Gene3D" id="1.10.3720.10">
    <property type="entry name" value="MetI-like"/>
    <property type="match status" value="1"/>
</dbReference>
<evidence type="ECO:0000256" key="7">
    <source>
        <dbReference type="RuleBase" id="RU363032"/>
    </source>
</evidence>
<dbReference type="PANTHER" id="PTHR30151:SF0">
    <property type="entry name" value="ABC TRANSPORTER PERMEASE PROTEIN MJ0413-RELATED"/>
    <property type="match status" value="1"/>
</dbReference>
<feature type="transmembrane region" description="Helical" evidence="7">
    <location>
        <begin position="21"/>
        <end position="40"/>
    </location>
</feature>
<comment type="subcellular location">
    <subcellularLocation>
        <location evidence="1 7">Cell membrane</location>
        <topology evidence="1 7">Multi-pass membrane protein</topology>
    </subcellularLocation>
</comment>
<feature type="transmembrane region" description="Helical" evidence="7">
    <location>
        <begin position="186"/>
        <end position="211"/>
    </location>
</feature>
<accession>A0ABT2TUT9</accession>
<feature type="transmembrane region" description="Helical" evidence="7">
    <location>
        <begin position="102"/>
        <end position="127"/>
    </location>
</feature>
<reference evidence="9 10" key="1">
    <citation type="journal article" date="2021" name="ISME Commun">
        <title>Automated analysis of genomic sequences facilitates high-throughput and comprehensive description of bacteria.</title>
        <authorList>
            <person name="Hitch T.C.A."/>
        </authorList>
    </citation>
    <scope>NUCLEOTIDE SEQUENCE [LARGE SCALE GENOMIC DNA]</scope>
    <source>
        <strain evidence="9 10">Sanger_23</strain>
    </source>
</reference>
<comment type="caution">
    <text evidence="9">The sequence shown here is derived from an EMBL/GenBank/DDBJ whole genome shotgun (WGS) entry which is preliminary data.</text>
</comment>
<keyword evidence="2 7" id="KW-0813">Transport</keyword>
<dbReference type="PROSITE" id="PS50928">
    <property type="entry name" value="ABC_TM1"/>
    <property type="match status" value="1"/>
</dbReference>
<proteinExistence type="inferred from homology"/>
<evidence type="ECO:0000256" key="1">
    <source>
        <dbReference type="ARBA" id="ARBA00004651"/>
    </source>
</evidence>
<protein>
    <submittedName>
        <fullName evidence="9">ABC transporter permease subunit</fullName>
    </submittedName>
</protein>
<keyword evidence="4 7" id="KW-0812">Transmembrane</keyword>
<dbReference type="CDD" id="cd06261">
    <property type="entry name" value="TM_PBP2"/>
    <property type="match status" value="1"/>
</dbReference>
<dbReference type="PANTHER" id="PTHR30151">
    <property type="entry name" value="ALKANE SULFONATE ABC TRANSPORTER-RELATED, MEMBRANE SUBUNIT"/>
    <property type="match status" value="1"/>
</dbReference>
<comment type="similarity">
    <text evidence="7">Belongs to the binding-protein-dependent transport system permease family.</text>
</comment>
<dbReference type="SUPFAM" id="SSF161098">
    <property type="entry name" value="MetI-like"/>
    <property type="match status" value="1"/>
</dbReference>
<keyword evidence="6 7" id="KW-0472">Membrane</keyword>
<evidence type="ECO:0000256" key="5">
    <source>
        <dbReference type="ARBA" id="ARBA00022989"/>
    </source>
</evidence>
<feature type="transmembrane region" description="Helical" evidence="7">
    <location>
        <begin position="73"/>
        <end position="95"/>
    </location>
</feature>
<evidence type="ECO:0000313" key="10">
    <source>
        <dbReference type="Proteomes" id="UP001652409"/>
    </source>
</evidence>
<evidence type="ECO:0000256" key="3">
    <source>
        <dbReference type="ARBA" id="ARBA00022475"/>
    </source>
</evidence>
<keyword evidence="5 7" id="KW-1133">Transmembrane helix</keyword>
<keyword evidence="3" id="KW-1003">Cell membrane</keyword>
<name>A0ABT2TUT9_9FIRM</name>
<evidence type="ECO:0000256" key="4">
    <source>
        <dbReference type="ARBA" id="ARBA00022692"/>
    </source>
</evidence>
<organism evidence="9 10">
    <name type="scientific">Blautia ammoniilytica</name>
    <dbReference type="NCBI Taxonomy" id="2981782"/>
    <lineage>
        <taxon>Bacteria</taxon>
        <taxon>Bacillati</taxon>
        <taxon>Bacillota</taxon>
        <taxon>Clostridia</taxon>
        <taxon>Lachnospirales</taxon>
        <taxon>Lachnospiraceae</taxon>
        <taxon>Blautia</taxon>
    </lineage>
</organism>
<gene>
    <name evidence="9" type="ORF">OCV61_11215</name>
</gene>
<sequence length="262" mass="29312">MISTTHDEAQNNRLRWKSYTIRILAAAFWILVWQLASMWLKQEILLASPVSVVKKLWQLLPQADFWKTVEFSFVRIVSGFLLGLFAGIILAAAACGCKVLEILLAPVVTVMKSVPVASFIILCLIWIPSRNLSVFITFLMVFPAVYTNVCQGIRETDRELLEMAQVFQVSFGRKVRYIYISQATPYFLAACRLALGLCWKAGVAAEVIGIPGGSIGEKLYHAKIYLNTPDLFAWTIVIIGISVLFEKLFLTGIGTLVERMGK</sequence>
<keyword evidence="10" id="KW-1185">Reference proteome</keyword>
<dbReference type="InterPro" id="IPR000515">
    <property type="entry name" value="MetI-like"/>
</dbReference>
<feature type="transmembrane region" description="Helical" evidence="7">
    <location>
        <begin position="133"/>
        <end position="153"/>
    </location>
</feature>
<dbReference type="EMBL" id="JAOQJL010000021">
    <property type="protein sequence ID" value="MCU6765979.1"/>
    <property type="molecule type" value="Genomic_DNA"/>
</dbReference>
<feature type="transmembrane region" description="Helical" evidence="7">
    <location>
        <begin position="231"/>
        <end position="257"/>
    </location>
</feature>
<evidence type="ECO:0000313" key="9">
    <source>
        <dbReference type="EMBL" id="MCU6765979.1"/>
    </source>
</evidence>
<dbReference type="Proteomes" id="UP001652409">
    <property type="component" value="Unassembled WGS sequence"/>
</dbReference>
<feature type="domain" description="ABC transmembrane type-1" evidence="8">
    <location>
        <begin position="65"/>
        <end position="249"/>
    </location>
</feature>
<evidence type="ECO:0000259" key="8">
    <source>
        <dbReference type="PROSITE" id="PS50928"/>
    </source>
</evidence>
<dbReference type="InterPro" id="IPR035906">
    <property type="entry name" value="MetI-like_sf"/>
</dbReference>